<proteinExistence type="predicted"/>
<sequence length="681" mass="71359">MTDLDERPRFYEGQYLGAADLTAAVEYSRTQLARAVLGAHRWGIALGLDLVEVPGPHGTIDVFVEPGYAWDGFGRAILVTEPTRISTALFGRFDVEDGSTPPSVVVPVWIRYDETMTQGPRPGFETCEGDLAYARVQGSFRIEVGPRATLETRRDPVQVAGRTMDAATALQAFDAAAPEVVDADVPHQVLPAGPGRQWLVPLGVVTWKPGGPGRFEARDAATQTRSLRARQHAGIVAASVEINGGHLALRDRTTTPSREHTDELVWVEGHTRVDGNVALYHGRLALRTDHAAGPAPYEVARTESPLADRTTLRLVIGDEDKGANRLAVGPQSGGGYAEHLVVTDDGKVGVGVAEPRAPLHVQADGIEIGSGAPTENFYMQSNTDGPSRGLRTYVGDVGAGELLASLTNQGRLGLGVPDPKAPLHVPDAGIQVGARATSSQNFFAQADETGGPRALRVYTGNAPTGTPRATLTATGRLGLGTTEPLAPLHVPEAGIQIGTSATESGNFHVRSSVSSGIRGLRFYRGNAGSGTAVATLTGDARLGLGTQTPQAALDVVGDARFTGHVRASGLVAAGAIQATRILWGVVESDGTIRSGTGFTVERQPPGRYRLHFAQPFVAAPPAVVASRVYGDPDIDAGTGWSASENVTVDMVSMSTALIVTASATGTHIDGAFTFIAIGVHP</sequence>
<dbReference type="HOGENOM" id="CLU_403821_0_0_11"/>
<gene>
    <name evidence="1" type="ordered locus">Xcel_1946</name>
</gene>
<organism evidence="1 2">
    <name type="scientific">Xylanimonas cellulosilytica (strain DSM 15894 / JCM 12276 / CECT 5975 / KCTC 9989 / LMG 20990 / NBRC 107835 / XIL07)</name>
    <dbReference type="NCBI Taxonomy" id="446471"/>
    <lineage>
        <taxon>Bacteria</taxon>
        <taxon>Bacillati</taxon>
        <taxon>Actinomycetota</taxon>
        <taxon>Actinomycetes</taxon>
        <taxon>Micrococcales</taxon>
        <taxon>Promicromonosporaceae</taxon>
        <taxon>Xylanimonas</taxon>
    </lineage>
</organism>
<keyword evidence="2" id="KW-1185">Reference proteome</keyword>
<dbReference type="AlphaFoldDB" id="D1BTI6"/>
<evidence type="ECO:0000313" key="1">
    <source>
        <dbReference type="EMBL" id="ACZ30965.1"/>
    </source>
</evidence>
<dbReference type="KEGG" id="xce:Xcel_1946"/>
<dbReference type="RefSeq" id="WP_012878707.1">
    <property type="nucleotide sequence ID" value="NC_013530.1"/>
</dbReference>
<dbReference type="OrthoDB" id="8948090at2"/>
<dbReference type="EMBL" id="CP001821">
    <property type="protein sequence ID" value="ACZ30965.1"/>
    <property type="molecule type" value="Genomic_DNA"/>
</dbReference>
<reference evidence="2" key="1">
    <citation type="submission" date="2009-11" db="EMBL/GenBank/DDBJ databases">
        <title>The complete chromosome of Xylanimonas cellulosilytica DSM 15894.</title>
        <authorList>
            <consortium name="US DOE Joint Genome Institute (JGI-PGF)"/>
            <person name="Lucas S."/>
            <person name="Copeland A."/>
            <person name="Lapidus A."/>
            <person name="Glavina del Rio T."/>
            <person name="Dalin E."/>
            <person name="Tice H."/>
            <person name="Bruce D."/>
            <person name="Goodwin L."/>
            <person name="Pitluck S."/>
            <person name="Kyrpides N."/>
            <person name="Mavromatis K."/>
            <person name="Ivanova N."/>
            <person name="Mikhailova N."/>
            <person name="Foster B."/>
            <person name="Clum A."/>
            <person name="Brettin T."/>
            <person name="Detter J.C."/>
            <person name="Han C."/>
            <person name="Larimer F."/>
            <person name="Land M."/>
            <person name="Hauser L."/>
            <person name="Markowitz V."/>
            <person name="Cheng J.F."/>
            <person name="Hugenholtz P."/>
            <person name="Woyke T."/>
            <person name="Wu D."/>
            <person name="Gehrich-Schroeter G."/>
            <person name="Schneider S."/>
            <person name="Pukall S.R."/>
            <person name="Klenk H.P."/>
            <person name="Eisen J.A."/>
        </authorList>
    </citation>
    <scope>NUCLEOTIDE SEQUENCE [LARGE SCALE GENOMIC DNA]</scope>
    <source>
        <strain evidence="2">DSM 15894 / CECT 5975 / LMG 20990 / XIL07</strain>
    </source>
</reference>
<accession>D1BTI6</accession>
<dbReference type="STRING" id="446471.Xcel_1946"/>
<dbReference type="Proteomes" id="UP000002255">
    <property type="component" value="Chromosome"/>
</dbReference>
<evidence type="ECO:0000313" key="2">
    <source>
        <dbReference type="Proteomes" id="UP000002255"/>
    </source>
</evidence>
<dbReference type="eggNOG" id="ENOG5033IX4">
    <property type="taxonomic scope" value="Bacteria"/>
</dbReference>
<reference evidence="1 2" key="2">
    <citation type="journal article" date="2010" name="Stand. Genomic Sci.">
        <title>Complete genome sequence of Xylanimonas cellulosilytica type strain (XIL07).</title>
        <authorList>
            <person name="Foster B."/>
            <person name="Pukall R."/>
            <person name="Abt B."/>
            <person name="Nolan M."/>
            <person name="Glavina Del Rio T."/>
            <person name="Chen F."/>
            <person name="Lucas S."/>
            <person name="Tice H."/>
            <person name="Pitluck S."/>
            <person name="Cheng J.-F."/>
            <person name="Chertkov O."/>
            <person name="Brettin T."/>
            <person name="Han C."/>
            <person name="Detter J.C."/>
            <person name="Bruce D."/>
            <person name="Goodwin L."/>
            <person name="Ivanova N."/>
            <person name="Mavromatis K."/>
            <person name="Pati A."/>
            <person name="Mikhailova N."/>
            <person name="Chen A."/>
            <person name="Palaniappan K."/>
            <person name="Land M."/>
            <person name="Hauser L."/>
            <person name="Chang Y.-J."/>
            <person name="Jeffries C.D."/>
            <person name="Chain P."/>
            <person name="Rohde M."/>
            <person name="Goeker M."/>
            <person name="Bristow J."/>
            <person name="Eisen J.A."/>
            <person name="Markowitz V."/>
            <person name="Hugenholtz P."/>
            <person name="Kyrpides N.C."/>
            <person name="Klenk H.-P."/>
            <person name="Lapidus A."/>
        </authorList>
    </citation>
    <scope>NUCLEOTIDE SEQUENCE [LARGE SCALE GENOMIC DNA]</scope>
    <source>
        <strain evidence="2">DSM 15894 / CECT 5975 / LMG 20990 / XIL07</strain>
    </source>
</reference>
<protein>
    <submittedName>
        <fullName evidence="1">Uncharacterized protein</fullName>
    </submittedName>
</protein>
<name>D1BTI6_XYLCX</name>